<sequence>MNTMRLAIALGITTLAASAGFLACSNDDSSVPNVDASTDGKTDTGSLPDTGGGDQDAGTDAQAVSDPGLVSCGSSSCSAPAQYCCIRPDGGTQSCNDVNGGGGRDGGGGGNCANGTRIECDEAVDCADAGSPQVCCVRLAGGLSGSGEVGNRCQSTANCARAAQGTGRHACKTNGDCGDAGACVTQSCRGRTVRTCGGFPVDDAGVVMGCN</sequence>
<dbReference type="Proteomes" id="UP001374803">
    <property type="component" value="Chromosome"/>
</dbReference>
<evidence type="ECO:0000313" key="3">
    <source>
        <dbReference type="EMBL" id="WXB04157.1"/>
    </source>
</evidence>
<accession>A0ABZ2L082</accession>
<organism evidence="3 4">
    <name type="scientific">Pendulispora rubella</name>
    <dbReference type="NCBI Taxonomy" id="2741070"/>
    <lineage>
        <taxon>Bacteria</taxon>
        <taxon>Pseudomonadati</taxon>
        <taxon>Myxococcota</taxon>
        <taxon>Myxococcia</taxon>
        <taxon>Myxococcales</taxon>
        <taxon>Sorangiineae</taxon>
        <taxon>Pendulisporaceae</taxon>
        <taxon>Pendulispora</taxon>
    </lineage>
</organism>
<evidence type="ECO:0000256" key="2">
    <source>
        <dbReference type="SAM" id="SignalP"/>
    </source>
</evidence>
<evidence type="ECO:0008006" key="5">
    <source>
        <dbReference type="Google" id="ProtNLM"/>
    </source>
</evidence>
<gene>
    <name evidence="3" type="ORF">LVJ94_45530</name>
</gene>
<reference evidence="3" key="1">
    <citation type="submission" date="2021-12" db="EMBL/GenBank/DDBJ databases">
        <title>Discovery of the Pendulisporaceae a myxobacterial family with distinct sporulation behavior and unique specialized metabolism.</title>
        <authorList>
            <person name="Garcia R."/>
            <person name="Popoff A."/>
            <person name="Bader C.D."/>
            <person name="Loehr J."/>
            <person name="Walesch S."/>
            <person name="Walt C."/>
            <person name="Boldt J."/>
            <person name="Bunk B."/>
            <person name="Haeckl F.J.F.P.J."/>
            <person name="Gunesch A.P."/>
            <person name="Birkelbach J."/>
            <person name="Nuebel U."/>
            <person name="Pietschmann T."/>
            <person name="Bach T."/>
            <person name="Mueller R."/>
        </authorList>
    </citation>
    <scope>NUCLEOTIDE SEQUENCE</scope>
    <source>
        <strain evidence="3">MSr11367</strain>
    </source>
</reference>
<keyword evidence="2" id="KW-0732">Signal</keyword>
<proteinExistence type="predicted"/>
<protein>
    <recommendedName>
        <fullName evidence="5">Tryptophan synthase alpha chain</fullName>
    </recommendedName>
</protein>
<feature type="chain" id="PRO_5046763808" description="Tryptophan synthase alpha chain" evidence="2">
    <location>
        <begin position="20"/>
        <end position="211"/>
    </location>
</feature>
<keyword evidence="4" id="KW-1185">Reference proteome</keyword>
<dbReference type="EMBL" id="CP089983">
    <property type="protein sequence ID" value="WXB04157.1"/>
    <property type="molecule type" value="Genomic_DNA"/>
</dbReference>
<evidence type="ECO:0000256" key="1">
    <source>
        <dbReference type="SAM" id="MobiDB-lite"/>
    </source>
</evidence>
<dbReference type="RefSeq" id="WP_394833792.1">
    <property type="nucleotide sequence ID" value="NZ_CP089929.1"/>
</dbReference>
<feature type="region of interest" description="Disordered" evidence="1">
    <location>
        <begin position="29"/>
        <end position="60"/>
    </location>
</feature>
<evidence type="ECO:0000313" key="4">
    <source>
        <dbReference type="Proteomes" id="UP001374803"/>
    </source>
</evidence>
<dbReference type="PROSITE" id="PS51257">
    <property type="entry name" value="PROKAR_LIPOPROTEIN"/>
    <property type="match status" value="1"/>
</dbReference>
<feature type="signal peptide" evidence="2">
    <location>
        <begin position="1"/>
        <end position="19"/>
    </location>
</feature>
<name>A0ABZ2L082_9BACT</name>